<dbReference type="Gene3D" id="3.30.70.1350">
    <property type="entry name" value="Cation efflux protein, cytoplasmic domain"/>
    <property type="match status" value="1"/>
</dbReference>
<organism evidence="9 10">
    <name type="scientific">Capronia coronata CBS 617.96</name>
    <dbReference type="NCBI Taxonomy" id="1182541"/>
    <lineage>
        <taxon>Eukaryota</taxon>
        <taxon>Fungi</taxon>
        <taxon>Dikarya</taxon>
        <taxon>Ascomycota</taxon>
        <taxon>Pezizomycotina</taxon>
        <taxon>Eurotiomycetes</taxon>
        <taxon>Chaetothyriomycetidae</taxon>
        <taxon>Chaetothyriales</taxon>
        <taxon>Herpotrichiellaceae</taxon>
        <taxon>Capronia</taxon>
    </lineage>
</organism>
<dbReference type="PANTHER" id="PTHR43840">
    <property type="entry name" value="MITOCHONDRIAL METAL TRANSPORTER 1-RELATED"/>
    <property type="match status" value="1"/>
</dbReference>
<keyword evidence="2" id="KW-0813">Transport</keyword>
<comment type="subcellular location">
    <subcellularLocation>
        <location evidence="1">Membrane</location>
        <topology evidence="1">Multi-pass membrane protein</topology>
    </subcellularLocation>
</comment>
<dbReference type="FunFam" id="1.20.1510.10:FF:000005">
    <property type="entry name" value="Putative Cation diffusion facilitator 1"/>
    <property type="match status" value="1"/>
</dbReference>
<dbReference type="InterPro" id="IPR058533">
    <property type="entry name" value="Cation_efflux_TM"/>
</dbReference>
<dbReference type="GO" id="GO:0008324">
    <property type="term" value="F:monoatomic cation transmembrane transporter activity"/>
    <property type="evidence" value="ECO:0007669"/>
    <property type="project" value="InterPro"/>
</dbReference>
<dbReference type="PANTHER" id="PTHR43840:SF4">
    <property type="entry name" value="CDF DIVALENT METAL CATION TRANSPORTER (EUROFUNG)"/>
    <property type="match status" value="1"/>
</dbReference>
<protein>
    <recommendedName>
        <fullName evidence="8">Cation efflux protein transmembrane domain-containing protein</fullName>
    </recommendedName>
</protein>
<evidence type="ECO:0000256" key="1">
    <source>
        <dbReference type="ARBA" id="ARBA00004141"/>
    </source>
</evidence>
<dbReference type="STRING" id="1182541.W9YTN0"/>
<keyword evidence="4 7" id="KW-1133">Transmembrane helix</keyword>
<dbReference type="GO" id="GO:0016020">
    <property type="term" value="C:membrane"/>
    <property type="evidence" value="ECO:0007669"/>
    <property type="project" value="UniProtKB-SubCell"/>
</dbReference>
<feature type="domain" description="Cation efflux protein transmembrane" evidence="8">
    <location>
        <begin position="272"/>
        <end position="463"/>
    </location>
</feature>
<keyword evidence="5 7" id="KW-0472">Membrane</keyword>
<dbReference type="SUPFAM" id="SSF160240">
    <property type="entry name" value="Cation efflux protein cytoplasmic domain-like"/>
    <property type="match status" value="1"/>
</dbReference>
<dbReference type="eggNOG" id="KOG1485">
    <property type="taxonomic scope" value="Eukaryota"/>
</dbReference>
<evidence type="ECO:0000313" key="9">
    <source>
        <dbReference type="EMBL" id="EXJ95858.1"/>
    </source>
</evidence>
<gene>
    <name evidence="9" type="ORF">A1O1_00983</name>
</gene>
<evidence type="ECO:0000256" key="5">
    <source>
        <dbReference type="ARBA" id="ARBA00023136"/>
    </source>
</evidence>
<evidence type="ECO:0000313" key="10">
    <source>
        <dbReference type="Proteomes" id="UP000019484"/>
    </source>
</evidence>
<name>W9YTN0_9EURO</name>
<evidence type="ECO:0000256" key="4">
    <source>
        <dbReference type="ARBA" id="ARBA00022989"/>
    </source>
</evidence>
<feature type="transmembrane region" description="Helical" evidence="7">
    <location>
        <begin position="297"/>
        <end position="318"/>
    </location>
</feature>
<dbReference type="Pfam" id="PF01545">
    <property type="entry name" value="Cation_efflux"/>
    <property type="match status" value="1"/>
</dbReference>
<evidence type="ECO:0000256" key="2">
    <source>
        <dbReference type="ARBA" id="ARBA00022448"/>
    </source>
</evidence>
<accession>W9YTN0</accession>
<reference evidence="9 10" key="1">
    <citation type="submission" date="2013-03" db="EMBL/GenBank/DDBJ databases">
        <title>The Genome Sequence of Capronia coronata CBS 617.96.</title>
        <authorList>
            <consortium name="The Broad Institute Genomics Platform"/>
            <person name="Cuomo C."/>
            <person name="de Hoog S."/>
            <person name="Gorbushina A."/>
            <person name="Walker B."/>
            <person name="Young S.K."/>
            <person name="Zeng Q."/>
            <person name="Gargeya S."/>
            <person name="Fitzgerald M."/>
            <person name="Haas B."/>
            <person name="Abouelleil A."/>
            <person name="Allen A.W."/>
            <person name="Alvarado L."/>
            <person name="Arachchi H.M."/>
            <person name="Berlin A.M."/>
            <person name="Chapman S.B."/>
            <person name="Gainer-Dewar J."/>
            <person name="Goldberg J."/>
            <person name="Griggs A."/>
            <person name="Gujja S."/>
            <person name="Hansen M."/>
            <person name="Howarth C."/>
            <person name="Imamovic A."/>
            <person name="Ireland A."/>
            <person name="Larimer J."/>
            <person name="McCowan C."/>
            <person name="Murphy C."/>
            <person name="Pearson M."/>
            <person name="Poon T.W."/>
            <person name="Priest M."/>
            <person name="Roberts A."/>
            <person name="Saif S."/>
            <person name="Shea T."/>
            <person name="Sisk P."/>
            <person name="Sykes S."/>
            <person name="Wortman J."/>
            <person name="Nusbaum C."/>
            <person name="Birren B."/>
        </authorList>
    </citation>
    <scope>NUCLEOTIDE SEQUENCE [LARGE SCALE GENOMIC DNA]</scope>
    <source>
        <strain evidence="9 10">CBS 617.96</strain>
    </source>
</reference>
<dbReference type="EMBL" id="AMWN01000001">
    <property type="protein sequence ID" value="EXJ95858.1"/>
    <property type="molecule type" value="Genomic_DNA"/>
</dbReference>
<dbReference type="FunFam" id="3.30.70.1350:FF:000004">
    <property type="entry name" value="Cation diffusion facilitator 10"/>
    <property type="match status" value="1"/>
</dbReference>
<feature type="region of interest" description="Disordered" evidence="6">
    <location>
        <begin position="53"/>
        <end position="81"/>
    </location>
</feature>
<evidence type="ECO:0000256" key="7">
    <source>
        <dbReference type="SAM" id="Phobius"/>
    </source>
</evidence>
<dbReference type="Gene3D" id="1.20.1510.10">
    <property type="entry name" value="Cation efflux protein transmembrane domain"/>
    <property type="match status" value="1"/>
</dbReference>
<feature type="compositionally biased region" description="Polar residues" evidence="6">
    <location>
        <begin position="185"/>
        <end position="201"/>
    </location>
</feature>
<proteinExistence type="predicted"/>
<dbReference type="SUPFAM" id="SSF161111">
    <property type="entry name" value="Cation efflux protein transmembrane domain-like"/>
    <property type="match status" value="1"/>
</dbReference>
<feature type="transmembrane region" description="Helical" evidence="7">
    <location>
        <begin position="266"/>
        <end position="291"/>
    </location>
</feature>
<feature type="transmembrane region" description="Helical" evidence="7">
    <location>
        <begin position="369"/>
        <end position="394"/>
    </location>
</feature>
<feature type="region of interest" description="Disordered" evidence="6">
    <location>
        <begin position="185"/>
        <end position="224"/>
    </location>
</feature>
<dbReference type="Proteomes" id="UP000019484">
    <property type="component" value="Unassembled WGS sequence"/>
</dbReference>
<evidence type="ECO:0000256" key="6">
    <source>
        <dbReference type="SAM" id="MobiDB-lite"/>
    </source>
</evidence>
<feature type="compositionally biased region" description="Low complexity" evidence="6">
    <location>
        <begin position="202"/>
        <end position="214"/>
    </location>
</feature>
<sequence length="557" mass="62896">MDLSTTPQRTPYRLGGLSSFLPLNDDTTTVSTRGQRLPGLLQSRSSASLFTIPKRPHTRRGSFHSNHSLEDEEQSVQDEMEPLHRRRTATLEVDSRRMSLGPEILNTPQMRSMRLIGNSNPRYRWHQYYKTEEELKKMEKHIRKYYERNNFLIAQYMYIDRLLDSSLPHHLIQEYHQPANGFSANMKTISEEPSGSATNASTPTGTQPGNTPTPAEAKLKRTPKNLYKLPNEATPLLTDDDDPPDVPFPDIDLENMDQNVESDDPIVTVAIYLNLAANIILLAGKLVVMVLTSSLSVLASLVDAALDFLSTAIVWTTTKLISRQDSYAYPIGRRRLEPVGVLVFSIIMITSFFQVSLQCLNRLLLPDHSVVQLGIPAIVIMLSTIAIKGFCWFWCRLVKNSSVQALAQDAATDVVFNLFSIVFPLVGYYAQIWWLDALGGLLLSLYVIFNWSKTSSEHVRNLCGAAATADQRNVLLYLTMRFAKTIRYIQGLQAYHAGDKLNVEVDIVLDENMSLRDSHDLGESLQYVLESVPYVDRAFVHADYADWNLPSHMNQQA</sequence>
<dbReference type="GeneID" id="19155886"/>
<feature type="transmembrane region" description="Helical" evidence="7">
    <location>
        <begin position="339"/>
        <end position="357"/>
    </location>
</feature>
<dbReference type="GO" id="GO:0098771">
    <property type="term" value="P:inorganic ion homeostasis"/>
    <property type="evidence" value="ECO:0007669"/>
    <property type="project" value="UniProtKB-ARBA"/>
</dbReference>
<dbReference type="GO" id="GO:0030003">
    <property type="term" value="P:intracellular monoatomic cation homeostasis"/>
    <property type="evidence" value="ECO:0007669"/>
    <property type="project" value="UniProtKB-ARBA"/>
</dbReference>
<dbReference type="InterPro" id="IPR027469">
    <property type="entry name" value="Cation_efflux_TMD_sf"/>
</dbReference>
<keyword evidence="10" id="KW-1185">Reference proteome</keyword>
<dbReference type="HOGENOM" id="CLU_013430_10_1_1"/>
<dbReference type="OrthoDB" id="78296at2759"/>
<keyword evidence="3 7" id="KW-0812">Transmembrane</keyword>
<dbReference type="RefSeq" id="XP_007720087.1">
    <property type="nucleotide sequence ID" value="XM_007721897.1"/>
</dbReference>
<evidence type="ECO:0000259" key="8">
    <source>
        <dbReference type="Pfam" id="PF01545"/>
    </source>
</evidence>
<dbReference type="InterPro" id="IPR036837">
    <property type="entry name" value="Cation_efflux_CTD_sf"/>
</dbReference>
<dbReference type="InterPro" id="IPR050291">
    <property type="entry name" value="CDF_Transporter"/>
</dbReference>
<dbReference type="AlphaFoldDB" id="W9YTN0"/>
<evidence type="ECO:0000256" key="3">
    <source>
        <dbReference type="ARBA" id="ARBA00022692"/>
    </source>
</evidence>
<feature type="transmembrane region" description="Helical" evidence="7">
    <location>
        <begin position="406"/>
        <end position="426"/>
    </location>
</feature>
<feature type="compositionally biased region" description="Acidic residues" evidence="6">
    <location>
        <begin position="70"/>
        <end position="80"/>
    </location>
</feature>
<comment type="caution">
    <text evidence="9">The sequence shown here is derived from an EMBL/GenBank/DDBJ whole genome shotgun (WGS) entry which is preliminary data.</text>
</comment>